<reference evidence="2" key="1">
    <citation type="journal article" date="2012" name="J. Microbiol. Biotechnol.">
        <title>Ramlibacter ginsenosidimutans sp. nov., with ginsenoside-converting activity.</title>
        <authorList>
            <person name="Wang L."/>
            <person name="An D.S."/>
            <person name="Kim S.G."/>
            <person name="Jin F.X."/>
            <person name="Kim S.C."/>
            <person name="Lee S.T."/>
            <person name="Im W.T."/>
        </authorList>
    </citation>
    <scope>NUCLEOTIDE SEQUENCE</scope>
    <source>
        <strain evidence="2">KACC 17527</strain>
    </source>
</reference>
<organism evidence="2 3">
    <name type="scientific">Ramlibacter ginsenosidimutans</name>
    <dbReference type="NCBI Taxonomy" id="502333"/>
    <lineage>
        <taxon>Bacteria</taxon>
        <taxon>Pseudomonadati</taxon>
        <taxon>Pseudomonadota</taxon>
        <taxon>Betaproteobacteria</taxon>
        <taxon>Burkholderiales</taxon>
        <taxon>Comamonadaceae</taxon>
        <taxon>Ramlibacter</taxon>
    </lineage>
</organism>
<evidence type="ECO:0000256" key="1">
    <source>
        <dbReference type="SAM" id="MobiDB-lite"/>
    </source>
</evidence>
<feature type="region of interest" description="Disordered" evidence="1">
    <location>
        <begin position="1"/>
        <end position="20"/>
    </location>
</feature>
<sequence length="87" mass="9657">MNQVPSHPALDEARSRTDQVQHDLEVASAELGLTHGALERELPPHVKKGDIAWAIQQNKVLERKVQEAAEELEEVTELLQQAQGGRS</sequence>
<dbReference type="AlphaFoldDB" id="A0A934WNX6"/>
<proteinExistence type="predicted"/>
<dbReference type="Proteomes" id="UP000630528">
    <property type="component" value="Unassembled WGS sequence"/>
</dbReference>
<gene>
    <name evidence="2" type="ORF">JJB11_25045</name>
</gene>
<keyword evidence="3" id="KW-1185">Reference proteome</keyword>
<name>A0A934WNX6_9BURK</name>
<comment type="caution">
    <text evidence="2">The sequence shown here is derived from an EMBL/GenBank/DDBJ whole genome shotgun (WGS) entry which is preliminary data.</text>
</comment>
<feature type="compositionally biased region" description="Basic and acidic residues" evidence="1">
    <location>
        <begin position="9"/>
        <end position="20"/>
    </location>
</feature>
<evidence type="ECO:0000313" key="2">
    <source>
        <dbReference type="EMBL" id="MBK6009379.1"/>
    </source>
</evidence>
<evidence type="ECO:0000313" key="3">
    <source>
        <dbReference type="Proteomes" id="UP000630528"/>
    </source>
</evidence>
<reference evidence="2" key="2">
    <citation type="submission" date="2021-01" db="EMBL/GenBank/DDBJ databases">
        <authorList>
            <person name="Kang M."/>
        </authorList>
    </citation>
    <scope>NUCLEOTIDE SEQUENCE</scope>
    <source>
        <strain evidence="2">KACC 17527</strain>
    </source>
</reference>
<protein>
    <submittedName>
        <fullName evidence="2">Uncharacterized protein</fullName>
    </submittedName>
</protein>
<accession>A0A934WNX6</accession>
<dbReference type="RefSeq" id="WP_201177940.1">
    <property type="nucleotide sequence ID" value="NZ_JAEPWM010000019.1"/>
</dbReference>
<dbReference type="EMBL" id="JAEPWM010000019">
    <property type="protein sequence ID" value="MBK6009379.1"/>
    <property type="molecule type" value="Genomic_DNA"/>
</dbReference>